<dbReference type="eggNOG" id="COG1401">
    <property type="taxonomic scope" value="Bacteria"/>
</dbReference>
<dbReference type="REBASE" id="20195">
    <property type="entry name" value="ScaTMORF2324P"/>
</dbReference>
<dbReference type="PANTHER" id="PTHR37291">
    <property type="entry name" value="5-METHYLCYTOSINE-SPECIFIC RESTRICTION ENZYME B"/>
    <property type="match status" value="1"/>
</dbReference>
<dbReference type="KEGG" id="sca:SCA_2324"/>
<dbReference type="Pfam" id="PF07728">
    <property type="entry name" value="AAA_5"/>
    <property type="match status" value="1"/>
</dbReference>
<dbReference type="PANTHER" id="PTHR37291:SF1">
    <property type="entry name" value="TYPE IV METHYL-DIRECTED RESTRICTION ENZYME ECOKMCRB SUBUNIT"/>
    <property type="match status" value="1"/>
</dbReference>
<reference evidence="2 3" key="1">
    <citation type="journal article" date="2009" name="Appl. Environ. Microbiol.">
        <title>Genome analysis of the meat starter culture bacterium Staphylococcus carnosus TM300.</title>
        <authorList>
            <person name="Rosenstein R."/>
            <person name="Nerz C."/>
            <person name="Biswas L."/>
            <person name="Resch A."/>
            <person name="Raddatz G."/>
            <person name="Schuster S.C."/>
            <person name="Goetz F."/>
        </authorList>
    </citation>
    <scope>NUCLEOTIDE SEQUENCE [LARGE SCALE GENOMIC DNA]</scope>
    <source>
        <strain evidence="2 3">TM300</strain>
    </source>
</reference>
<dbReference type="Gene3D" id="3.40.50.300">
    <property type="entry name" value="P-loop containing nucleotide triphosphate hydrolases"/>
    <property type="match status" value="1"/>
</dbReference>
<accession>B9DJ22</accession>
<evidence type="ECO:0000259" key="1">
    <source>
        <dbReference type="Pfam" id="PF07728"/>
    </source>
</evidence>
<dbReference type="InterPro" id="IPR052934">
    <property type="entry name" value="Methyl-DNA_Rec/Restrict_Enz"/>
</dbReference>
<dbReference type="GO" id="GO:0016887">
    <property type="term" value="F:ATP hydrolysis activity"/>
    <property type="evidence" value="ECO:0007669"/>
    <property type="project" value="InterPro"/>
</dbReference>
<dbReference type="GO" id="GO:0005524">
    <property type="term" value="F:ATP binding"/>
    <property type="evidence" value="ECO:0007669"/>
    <property type="project" value="InterPro"/>
</dbReference>
<gene>
    <name evidence="2" type="ordered locus">Sca_2324</name>
</gene>
<dbReference type="SUPFAM" id="SSF52540">
    <property type="entry name" value="P-loop containing nucleoside triphosphate hydrolases"/>
    <property type="match status" value="1"/>
</dbReference>
<dbReference type="HOGENOM" id="CLU_049319_1_0_9"/>
<evidence type="ECO:0000313" key="2">
    <source>
        <dbReference type="EMBL" id="CAL29227.1"/>
    </source>
</evidence>
<proteinExistence type="predicted"/>
<organism evidence="2 3">
    <name type="scientific">Staphylococcus carnosus (strain TM300)</name>
    <dbReference type="NCBI Taxonomy" id="396513"/>
    <lineage>
        <taxon>Bacteria</taxon>
        <taxon>Bacillati</taxon>
        <taxon>Bacillota</taxon>
        <taxon>Bacilli</taxon>
        <taxon>Bacillales</taxon>
        <taxon>Staphylococcaceae</taxon>
        <taxon>Staphylococcus</taxon>
    </lineage>
</organism>
<evidence type="ECO:0000313" key="3">
    <source>
        <dbReference type="Proteomes" id="UP000000444"/>
    </source>
</evidence>
<feature type="domain" description="ATPase dynein-related AAA" evidence="1">
    <location>
        <begin position="29"/>
        <end position="198"/>
    </location>
</feature>
<dbReference type="InterPro" id="IPR011704">
    <property type="entry name" value="ATPase_dyneun-rel_AAA"/>
</dbReference>
<keyword evidence="3" id="KW-1185">Reference proteome</keyword>
<dbReference type="InterPro" id="IPR027417">
    <property type="entry name" value="P-loop_NTPase"/>
</dbReference>
<dbReference type="EMBL" id="AM295250">
    <property type="protein sequence ID" value="CAL29227.1"/>
    <property type="molecule type" value="Genomic_DNA"/>
</dbReference>
<name>B9DJ22_STACT</name>
<dbReference type="Proteomes" id="UP000000444">
    <property type="component" value="Chromosome"/>
</dbReference>
<protein>
    <submittedName>
        <fullName evidence="2">Restriction enzyme</fullName>
    </submittedName>
</protein>
<dbReference type="AlphaFoldDB" id="B9DJ22"/>
<sequence length="346" mass="40191">MRKDRKANNVENEVKAELKTKGINRIYFGAPGTGKSFNLKTFIQNNGIENYSDEINHPNVYRTTLHPEFSYSDFIGQVMPSVKNSGKDTSEITYDFVPNIFTEALKSAIQKPEEPVFLILEEMSRANVAAVFGDLFQLLDRDNLGKSEYQINNALIAEYIYKDKNKKIFIPSNLFLLGTVNTSDQNVFVMDTAFKRRFEHVYVSTKIKEEDENLNDFNFSLFQNNGEKISMRWVDLIRTLNHFIVAPMEKNGLELSEDKQLGQFFIKFNNKYENSEEALLKNYEQITGKLIHYLWTDVNKASFSEVSLFNSEIDSFSTLYEWAINKRNFFSTTFMSLYNSFINNEV</sequence>